<dbReference type="Proteomes" id="UP000478052">
    <property type="component" value="Unassembled WGS sequence"/>
</dbReference>
<sequence>MDLRWSVTLKKKSVIIFYDVLCGPQSIIREYFGMCRHSGASSVFYLAQTYSKIPKQLDDTNLKHIFNDHSSAEMDFSDFREISHFCWNHIDYGFMVIDKTREMNEVRIALSSVQLENVKGYTPNWTTEIFTVSKVLHTDPITYQNIDAMVVSVTFFRMSPSQFNELLNMVILSITKNDTNFRKAIPAQDRLAITLRFLATGDSYHSLSYLFKISKQTISKTVREVCKANHGCSKGICKGT</sequence>
<dbReference type="InterPro" id="IPR058353">
    <property type="entry name" value="DUF8040"/>
</dbReference>
<evidence type="ECO:0000259" key="1">
    <source>
        <dbReference type="Pfam" id="PF26138"/>
    </source>
</evidence>
<dbReference type="EMBL" id="VUJU01007771">
    <property type="protein sequence ID" value="KAF0740717.1"/>
    <property type="molecule type" value="Genomic_DNA"/>
</dbReference>
<dbReference type="AlphaFoldDB" id="A0A6G0XK71"/>
<keyword evidence="4" id="KW-1185">Reference proteome</keyword>
<evidence type="ECO:0000313" key="2">
    <source>
        <dbReference type="EMBL" id="KAF0717263.1"/>
    </source>
</evidence>
<feature type="domain" description="DUF8040" evidence="1">
    <location>
        <begin position="154"/>
        <end position="228"/>
    </location>
</feature>
<organism evidence="3 4">
    <name type="scientific">Aphis craccivora</name>
    <name type="common">Cowpea aphid</name>
    <dbReference type="NCBI Taxonomy" id="307492"/>
    <lineage>
        <taxon>Eukaryota</taxon>
        <taxon>Metazoa</taxon>
        <taxon>Ecdysozoa</taxon>
        <taxon>Arthropoda</taxon>
        <taxon>Hexapoda</taxon>
        <taxon>Insecta</taxon>
        <taxon>Pterygota</taxon>
        <taxon>Neoptera</taxon>
        <taxon>Paraneoptera</taxon>
        <taxon>Hemiptera</taxon>
        <taxon>Sternorrhyncha</taxon>
        <taxon>Aphidomorpha</taxon>
        <taxon>Aphidoidea</taxon>
        <taxon>Aphididae</taxon>
        <taxon>Aphidini</taxon>
        <taxon>Aphis</taxon>
        <taxon>Aphis</taxon>
    </lineage>
</organism>
<proteinExistence type="predicted"/>
<dbReference type="EMBL" id="VUJU01009844">
    <property type="protein sequence ID" value="KAF0717263.1"/>
    <property type="molecule type" value="Genomic_DNA"/>
</dbReference>
<evidence type="ECO:0000313" key="3">
    <source>
        <dbReference type="EMBL" id="KAF0740717.1"/>
    </source>
</evidence>
<name>A0A6G0XK71_APHCR</name>
<comment type="caution">
    <text evidence="3">The sequence shown here is derived from an EMBL/GenBank/DDBJ whole genome shotgun (WGS) entry which is preliminary data.</text>
</comment>
<accession>A0A6G0XK71</accession>
<dbReference type="Pfam" id="PF26138">
    <property type="entry name" value="DUF8040"/>
    <property type="match status" value="1"/>
</dbReference>
<protein>
    <submittedName>
        <fullName evidence="3">Tigger transposable element-derived protein 4-like</fullName>
    </submittedName>
</protein>
<dbReference type="OrthoDB" id="6618525at2759"/>
<gene>
    <name evidence="3" type="ORF">FWK35_00022466</name>
    <name evidence="2" type="ORF">FWK35_00024889</name>
</gene>
<reference evidence="3 4" key="1">
    <citation type="submission" date="2019-08" db="EMBL/GenBank/DDBJ databases">
        <title>Whole genome of Aphis craccivora.</title>
        <authorList>
            <person name="Voronova N.V."/>
            <person name="Shulinski R.S."/>
            <person name="Bandarenka Y.V."/>
            <person name="Zhorov D.G."/>
            <person name="Warner D."/>
        </authorList>
    </citation>
    <scope>NUCLEOTIDE SEQUENCE [LARGE SCALE GENOMIC DNA]</scope>
    <source>
        <strain evidence="3">180601</strain>
        <tissue evidence="3">Whole Body</tissue>
    </source>
</reference>
<evidence type="ECO:0000313" key="4">
    <source>
        <dbReference type="Proteomes" id="UP000478052"/>
    </source>
</evidence>